<keyword evidence="6" id="KW-1185">Reference proteome</keyword>
<feature type="domain" description="SCP" evidence="4">
    <location>
        <begin position="6"/>
        <end position="165"/>
    </location>
</feature>
<dbReference type="InterPro" id="IPR014044">
    <property type="entry name" value="CAP_dom"/>
</dbReference>
<comment type="caution">
    <text evidence="5">The sequence shown here is derived from an EMBL/GenBank/DDBJ whole genome shotgun (WGS) entry which is preliminary data.</text>
</comment>
<evidence type="ECO:0000313" key="5">
    <source>
        <dbReference type="EMBL" id="OWR44469.1"/>
    </source>
</evidence>
<dbReference type="Proteomes" id="UP000007151">
    <property type="component" value="Unassembled WGS sequence"/>
</dbReference>
<organism evidence="5 6">
    <name type="scientific">Danaus plexippus plexippus</name>
    <dbReference type="NCBI Taxonomy" id="278856"/>
    <lineage>
        <taxon>Eukaryota</taxon>
        <taxon>Metazoa</taxon>
        <taxon>Ecdysozoa</taxon>
        <taxon>Arthropoda</taxon>
        <taxon>Hexapoda</taxon>
        <taxon>Insecta</taxon>
        <taxon>Pterygota</taxon>
        <taxon>Neoptera</taxon>
        <taxon>Endopterygota</taxon>
        <taxon>Lepidoptera</taxon>
        <taxon>Glossata</taxon>
        <taxon>Ditrysia</taxon>
        <taxon>Papilionoidea</taxon>
        <taxon>Nymphalidae</taxon>
        <taxon>Danainae</taxon>
        <taxon>Danaini</taxon>
        <taxon>Danaina</taxon>
        <taxon>Danaus</taxon>
        <taxon>Danaus</taxon>
    </lineage>
</organism>
<sequence length="905" mass="104681">MILGKAEANIIINQINMRRNFIATGRSKYLPAAANMNKIKWSEELATFAQRWVDQCDQSPNKEDSCRDLEKTKVGQNIATIVGSTPGLNIKSFIEMWFMKSIYYNSSVTFYNQSVDHKANYFTQLIWAETEEVGCGRARFVIHNKRPILIERLVCNFAPTGNVQGKPIYIIGYPATQCKNSMNPDKAFIGLCETNNTPKPLTLKYRDKMTTRNPSTSFLRILNLYNESATPEMDPIKIYHNSKPNVKVYHENHNYYNNHKSKLRDLLRHPYDAVKRSYPLDGEHFWRIPNNNTRDHAENYQKERGHSRVYHGHNHRNEFDFLHPETSSIDSRRFDMTTYTVNMFSNQQFRKHNSGNRCTRKGETQTQTVTECTPCAQTAKCTRRQINNYKISNNNCKQYQFLTASDSIPHESCPCNTFQNSFKTRFMSCEHNRKTNCGCADENWSTEPCRNMLRTLKDISEDSNSNKDSFYDDFHPNFHSNNPKIVSKSHHYENRKRSVPEEEINFKPFWEVDEYSSNKQPQLKSLRFTTLSNKKIKSKILKKNTRNSAKTESITIPFETQPALSNKRVTEKYLSFDELLHLRKYNAELNARRANEERASFSNDGIQILREGTTKATTKTAATTTTTATTAGSPSEYTANTPYIRMKHCTRKLTCTWTAASMTDSNGSIITGGADNIGSRTPPGYVEGCTRTSTCTRDYMNRNKMATLPVDITSVETDNGDDEDYCERRSLNKRNINKNKIIQRLTKRTSISYNITKSPRSINSRINRTPKNLLSNRKIKTKNRSKRFTTSRNNTRNSNIHKVKRENKIQAENNLLSYGDIYYLVTKKILKMWKKKSIQHNQFCFCNHVSKLKSDYYNIALSFVILTQSPLIFMKLMSLLLFLDLSVFLNTSLSSFSVLLLSNNF</sequence>
<dbReference type="KEGG" id="dpl:KGM_208888"/>
<dbReference type="InterPro" id="IPR035940">
    <property type="entry name" value="CAP_sf"/>
</dbReference>
<evidence type="ECO:0000259" key="4">
    <source>
        <dbReference type="SMART" id="SM00198"/>
    </source>
</evidence>
<protein>
    <recommendedName>
        <fullName evidence="4">SCP domain-containing protein</fullName>
    </recommendedName>
</protein>
<dbReference type="GO" id="GO:0005576">
    <property type="term" value="C:extracellular region"/>
    <property type="evidence" value="ECO:0007669"/>
    <property type="project" value="UniProtKB-SubCell"/>
</dbReference>
<gene>
    <name evidence="5" type="ORF">KGM_208888</name>
</gene>
<evidence type="ECO:0000313" key="6">
    <source>
        <dbReference type="Proteomes" id="UP000007151"/>
    </source>
</evidence>
<keyword evidence="3" id="KW-1133">Transmembrane helix</keyword>
<evidence type="ECO:0000256" key="2">
    <source>
        <dbReference type="ARBA" id="ARBA00022525"/>
    </source>
</evidence>
<dbReference type="InParanoid" id="A0A212ESL4"/>
<comment type="subcellular location">
    <subcellularLocation>
        <location evidence="1">Secreted</location>
    </subcellularLocation>
</comment>
<dbReference type="InterPro" id="IPR001283">
    <property type="entry name" value="CRISP-related"/>
</dbReference>
<dbReference type="PRINTS" id="PR00838">
    <property type="entry name" value="V5ALLERGEN"/>
</dbReference>
<keyword evidence="3" id="KW-0812">Transmembrane</keyword>
<dbReference type="CDD" id="cd05380">
    <property type="entry name" value="CAP_euk"/>
    <property type="match status" value="1"/>
</dbReference>
<dbReference type="AlphaFoldDB" id="A0A212ESL4"/>
<proteinExistence type="predicted"/>
<accession>A0A212ESL4</accession>
<dbReference type="Gene3D" id="3.40.33.10">
    <property type="entry name" value="CAP"/>
    <property type="match status" value="1"/>
</dbReference>
<dbReference type="EMBL" id="AGBW02012778">
    <property type="protein sequence ID" value="OWR44469.1"/>
    <property type="molecule type" value="Genomic_DNA"/>
</dbReference>
<name>A0A212ESL4_DANPL</name>
<keyword evidence="2" id="KW-0964">Secreted</keyword>
<reference evidence="5 6" key="1">
    <citation type="journal article" date="2011" name="Cell">
        <title>The monarch butterfly genome yields insights into long-distance migration.</title>
        <authorList>
            <person name="Zhan S."/>
            <person name="Merlin C."/>
            <person name="Boore J.L."/>
            <person name="Reppert S.M."/>
        </authorList>
    </citation>
    <scope>NUCLEOTIDE SEQUENCE [LARGE SCALE GENOMIC DNA]</scope>
    <source>
        <strain evidence="5">F-2</strain>
    </source>
</reference>
<feature type="transmembrane region" description="Helical" evidence="3">
    <location>
        <begin position="880"/>
        <end position="901"/>
    </location>
</feature>
<keyword evidence="3" id="KW-0472">Membrane</keyword>
<dbReference type="Pfam" id="PF00188">
    <property type="entry name" value="CAP"/>
    <property type="match status" value="1"/>
</dbReference>
<dbReference type="PRINTS" id="PR00837">
    <property type="entry name" value="V5TPXLIKE"/>
</dbReference>
<dbReference type="InterPro" id="IPR002413">
    <property type="entry name" value="V5_allergen-like"/>
</dbReference>
<dbReference type="eggNOG" id="KOG3017">
    <property type="taxonomic scope" value="Eukaryota"/>
</dbReference>
<dbReference type="PANTHER" id="PTHR10334">
    <property type="entry name" value="CYSTEINE-RICH SECRETORY PROTEIN-RELATED"/>
    <property type="match status" value="1"/>
</dbReference>
<dbReference type="SMART" id="SM00198">
    <property type="entry name" value="SCP"/>
    <property type="match status" value="1"/>
</dbReference>
<evidence type="ECO:0000256" key="1">
    <source>
        <dbReference type="ARBA" id="ARBA00004613"/>
    </source>
</evidence>
<evidence type="ECO:0000256" key="3">
    <source>
        <dbReference type="SAM" id="Phobius"/>
    </source>
</evidence>
<dbReference type="SUPFAM" id="SSF55797">
    <property type="entry name" value="PR-1-like"/>
    <property type="match status" value="1"/>
</dbReference>